<sequence length="489" mass="54788">MKQFLKISLLAITIFFISCDKNSPLEKNTSTNDDLNFFIWRGLNLYYLWQKDVPDLADDRFYNYDDLYTYFGEYNSPEAVFESLLNRPDDRFSIIVDDYIALENSFQGLNLSNGMEFGLVTYKNGSSNVYGYVRYVVPNSSAESENVTRGMIFNTVDGSQITINNYLELLFSSNTNYTIGLADFNDGNPIENGTTISLEKTELQENPIATSKIFTEGSQKIGYLMYNQFARNYDSQLNAAFANFKSENINDLIVDLRYNPGGSVSTATYLGSMITGQFTGELYSQEIWNDKATAAWSSDVFLNNFTDQIRNVDTDGSVILEETINSLGLNRIYFIVSYGSASASELVINALSSHIQVNLIGETTRGKQQGSITLYDSENLQRTGDNLNTNHTYAMQPLVLEISNKDGVNYPEGIIPGSINFPGIELGEDYGNLGVLGERSDPLLDETLNYITTGLKSSAKTSKKLNFKEIYDSKLAIPASDYMFVNPRK</sequence>
<dbReference type="CDD" id="cd07561">
    <property type="entry name" value="Peptidase_S41_CPP_like"/>
    <property type="match status" value="1"/>
</dbReference>
<feature type="domain" description="Tail specific protease" evidence="1">
    <location>
        <begin position="191"/>
        <end position="405"/>
    </location>
</feature>
<evidence type="ECO:0000313" key="2">
    <source>
        <dbReference type="EMBL" id="OBY65749.1"/>
    </source>
</evidence>
<evidence type="ECO:0000259" key="1">
    <source>
        <dbReference type="SMART" id="SM00245"/>
    </source>
</evidence>
<dbReference type="GO" id="GO:0030288">
    <property type="term" value="C:outer membrane-bounded periplasmic space"/>
    <property type="evidence" value="ECO:0007669"/>
    <property type="project" value="TreeGrafter"/>
</dbReference>
<reference evidence="3" key="1">
    <citation type="submission" date="2016-02" db="EMBL/GenBank/DDBJ databases">
        <title>Paenibacillus sp. LPB0068, isolated from Crassostrea gigas.</title>
        <authorList>
            <person name="Shin S.-K."/>
            <person name="Yi H."/>
        </authorList>
    </citation>
    <scope>NUCLEOTIDE SEQUENCE [LARGE SCALE GENOMIC DNA]</scope>
    <source>
        <strain evidence="3">KCTC 23969</strain>
    </source>
</reference>
<dbReference type="OrthoDB" id="7168509at2"/>
<dbReference type="Gene3D" id="3.30.750.170">
    <property type="match status" value="1"/>
</dbReference>
<dbReference type="GO" id="GO:0004175">
    <property type="term" value="F:endopeptidase activity"/>
    <property type="evidence" value="ECO:0007669"/>
    <property type="project" value="TreeGrafter"/>
</dbReference>
<organism evidence="2 3">
    <name type="scientific">Polaribacter reichenbachii</name>
    <dbReference type="NCBI Taxonomy" id="996801"/>
    <lineage>
        <taxon>Bacteria</taxon>
        <taxon>Pseudomonadati</taxon>
        <taxon>Bacteroidota</taxon>
        <taxon>Flavobacteriia</taxon>
        <taxon>Flavobacteriales</taxon>
        <taxon>Flavobacteriaceae</taxon>
    </lineage>
</organism>
<dbReference type="SUPFAM" id="SSF52096">
    <property type="entry name" value="ClpP/crotonase"/>
    <property type="match status" value="1"/>
</dbReference>
<dbReference type="Pfam" id="PF03572">
    <property type="entry name" value="Peptidase_S41"/>
    <property type="match status" value="1"/>
</dbReference>
<dbReference type="InterPro" id="IPR036034">
    <property type="entry name" value="PDZ_sf"/>
</dbReference>
<accession>A0A1B8U1U1</accession>
<dbReference type="GO" id="GO:0008236">
    <property type="term" value="F:serine-type peptidase activity"/>
    <property type="evidence" value="ECO:0007669"/>
    <property type="project" value="InterPro"/>
</dbReference>
<dbReference type="Pfam" id="PF18294">
    <property type="entry name" value="Pept_S41_N"/>
    <property type="match status" value="1"/>
</dbReference>
<dbReference type="InterPro" id="IPR029045">
    <property type="entry name" value="ClpP/crotonase-like_dom_sf"/>
</dbReference>
<dbReference type="GO" id="GO:0007165">
    <property type="term" value="P:signal transduction"/>
    <property type="evidence" value="ECO:0007669"/>
    <property type="project" value="TreeGrafter"/>
</dbReference>
<dbReference type="PANTHER" id="PTHR32060:SF30">
    <property type="entry name" value="CARBOXY-TERMINAL PROCESSING PROTEASE CTPA"/>
    <property type="match status" value="1"/>
</dbReference>
<dbReference type="InterPro" id="IPR041613">
    <property type="entry name" value="Pept_S41_N"/>
</dbReference>
<dbReference type="AlphaFoldDB" id="A0A1B8U1U1"/>
<keyword evidence="3" id="KW-1185">Reference proteome</keyword>
<evidence type="ECO:0000313" key="3">
    <source>
        <dbReference type="Proteomes" id="UP000092612"/>
    </source>
</evidence>
<dbReference type="Gene3D" id="2.30.42.10">
    <property type="match status" value="1"/>
</dbReference>
<dbReference type="STRING" id="996801.BW723_13775"/>
<dbReference type="InterPro" id="IPR005151">
    <property type="entry name" value="Tail-specific_protease"/>
</dbReference>
<proteinExistence type="predicted"/>
<dbReference type="PANTHER" id="PTHR32060">
    <property type="entry name" value="TAIL-SPECIFIC PROTEASE"/>
    <property type="match status" value="1"/>
</dbReference>
<dbReference type="Proteomes" id="UP000092612">
    <property type="component" value="Unassembled WGS sequence"/>
</dbReference>
<dbReference type="Gene3D" id="3.90.226.10">
    <property type="entry name" value="2-enoyl-CoA Hydratase, Chain A, domain 1"/>
    <property type="match status" value="1"/>
</dbReference>
<dbReference type="KEGG" id="prn:BW723_13775"/>
<dbReference type="RefSeq" id="WP_068359949.1">
    <property type="nucleotide sequence ID" value="NZ_CP019337.1"/>
</dbReference>
<dbReference type="PROSITE" id="PS51257">
    <property type="entry name" value="PROKAR_LIPOPROTEIN"/>
    <property type="match status" value="1"/>
</dbReference>
<dbReference type="SMART" id="SM00245">
    <property type="entry name" value="TSPc"/>
    <property type="match status" value="1"/>
</dbReference>
<protein>
    <submittedName>
        <fullName evidence="2">Peptidase S41</fullName>
    </submittedName>
</protein>
<dbReference type="EMBL" id="LSFL01000029">
    <property type="protein sequence ID" value="OBY65749.1"/>
    <property type="molecule type" value="Genomic_DNA"/>
</dbReference>
<dbReference type="GO" id="GO:0006508">
    <property type="term" value="P:proteolysis"/>
    <property type="evidence" value="ECO:0007669"/>
    <property type="project" value="InterPro"/>
</dbReference>
<comment type="caution">
    <text evidence="2">The sequence shown here is derived from an EMBL/GenBank/DDBJ whole genome shotgun (WGS) entry which is preliminary data.</text>
</comment>
<name>A0A1B8U1U1_9FLAO</name>
<gene>
    <name evidence="2" type="ORF">LPB301_08005</name>
</gene>